<feature type="domain" description="Glycosyltransferase 2-like" evidence="1">
    <location>
        <begin position="7"/>
        <end position="140"/>
    </location>
</feature>
<name>A0A1G2BQF2_9BACT</name>
<evidence type="ECO:0000259" key="1">
    <source>
        <dbReference type="Pfam" id="PF00535"/>
    </source>
</evidence>
<dbReference type="EMBL" id="MHKO01000048">
    <property type="protein sequence ID" value="OGY91348.1"/>
    <property type="molecule type" value="Genomic_DNA"/>
</dbReference>
<dbReference type="InterPro" id="IPR001173">
    <property type="entry name" value="Glyco_trans_2-like"/>
</dbReference>
<proteinExistence type="predicted"/>
<dbReference type="SUPFAM" id="SSF53448">
    <property type="entry name" value="Nucleotide-diphospho-sugar transferases"/>
    <property type="match status" value="1"/>
</dbReference>
<organism evidence="2 3">
    <name type="scientific">Candidatus Komeilibacteria bacterium RIFCSPLOWO2_02_FULL_48_11</name>
    <dbReference type="NCBI Taxonomy" id="1798553"/>
    <lineage>
        <taxon>Bacteria</taxon>
        <taxon>Candidatus Komeiliibacteriota</taxon>
    </lineage>
</organism>
<evidence type="ECO:0000313" key="2">
    <source>
        <dbReference type="EMBL" id="OGY91348.1"/>
    </source>
</evidence>
<gene>
    <name evidence="2" type="ORF">A3H70_02660</name>
</gene>
<protein>
    <recommendedName>
        <fullName evidence="1">Glycosyltransferase 2-like domain-containing protein</fullName>
    </recommendedName>
</protein>
<dbReference type="InterPro" id="IPR029044">
    <property type="entry name" value="Nucleotide-diphossugar_trans"/>
</dbReference>
<dbReference type="Gene3D" id="3.90.550.10">
    <property type="entry name" value="Spore Coat Polysaccharide Biosynthesis Protein SpsA, Chain A"/>
    <property type="match status" value="1"/>
</dbReference>
<dbReference type="Proteomes" id="UP000178109">
    <property type="component" value="Unassembled WGS sequence"/>
</dbReference>
<dbReference type="Pfam" id="PF00535">
    <property type="entry name" value="Glycos_transf_2"/>
    <property type="match status" value="1"/>
</dbReference>
<dbReference type="STRING" id="1798553.A3H70_02660"/>
<dbReference type="PANTHER" id="PTHR43685">
    <property type="entry name" value="GLYCOSYLTRANSFERASE"/>
    <property type="match status" value="1"/>
</dbReference>
<dbReference type="AlphaFoldDB" id="A0A1G2BQF2"/>
<dbReference type="CDD" id="cd00761">
    <property type="entry name" value="Glyco_tranf_GTA_type"/>
    <property type="match status" value="1"/>
</dbReference>
<sequence length="233" mass="26985">MITPKVSIIIPLYNHAQALAQCLQSIKNQTFQDYEIIIVNDGSTDIKPMQLESTIKQFNNLTIRIIHQPNQGAPVARNRGFNESRGVYVLFCDADVVMRPDMLEKMSRVLDENPNVSYVYSSFKFGWKKFKLWEFDAEKLKQMPYIHTTSLIRREHFPGFDPTLKRMQDWDLWLTMLEQGHVGKLIPEILFAVKTGGTMSKWLPSFLTKIGLGKKASQYQEAVKIIKDKHHLL</sequence>
<accession>A0A1G2BQF2</accession>
<evidence type="ECO:0000313" key="3">
    <source>
        <dbReference type="Proteomes" id="UP000178109"/>
    </source>
</evidence>
<dbReference type="PANTHER" id="PTHR43685:SF2">
    <property type="entry name" value="GLYCOSYLTRANSFERASE 2-LIKE DOMAIN-CONTAINING PROTEIN"/>
    <property type="match status" value="1"/>
</dbReference>
<dbReference type="InterPro" id="IPR050834">
    <property type="entry name" value="Glycosyltransf_2"/>
</dbReference>
<comment type="caution">
    <text evidence="2">The sequence shown here is derived from an EMBL/GenBank/DDBJ whole genome shotgun (WGS) entry which is preliminary data.</text>
</comment>
<reference evidence="2 3" key="1">
    <citation type="journal article" date="2016" name="Nat. Commun.">
        <title>Thousands of microbial genomes shed light on interconnected biogeochemical processes in an aquifer system.</title>
        <authorList>
            <person name="Anantharaman K."/>
            <person name="Brown C.T."/>
            <person name="Hug L.A."/>
            <person name="Sharon I."/>
            <person name="Castelle C.J."/>
            <person name="Probst A.J."/>
            <person name="Thomas B.C."/>
            <person name="Singh A."/>
            <person name="Wilkins M.J."/>
            <person name="Karaoz U."/>
            <person name="Brodie E.L."/>
            <person name="Williams K.H."/>
            <person name="Hubbard S.S."/>
            <person name="Banfield J.F."/>
        </authorList>
    </citation>
    <scope>NUCLEOTIDE SEQUENCE [LARGE SCALE GENOMIC DNA]</scope>
</reference>